<evidence type="ECO:0000256" key="11">
    <source>
        <dbReference type="PIRSR" id="PIRSR605478-1"/>
    </source>
</evidence>
<evidence type="ECO:0000256" key="5">
    <source>
        <dbReference type="ARBA" id="ARBA00022679"/>
    </source>
</evidence>
<keyword evidence="8 13" id="KW-0786">Thiamine pyrophosphate</keyword>
<dbReference type="EC" id="2.2.1.1" evidence="3 10"/>
<feature type="binding site" evidence="12">
    <location>
        <position position="522"/>
    </location>
    <ligand>
        <name>substrate</name>
    </ligand>
</feature>
<feature type="binding site" evidence="12">
    <location>
        <position position="526"/>
    </location>
    <ligand>
        <name>substrate</name>
    </ligand>
</feature>
<feature type="domain" description="Transketolase-like pyrimidine-binding" evidence="16">
    <location>
        <begin position="398"/>
        <end position="578"/>
    </location>
</feature>
<keyword evidence="6 14" id="KW-0479">Metal-binding</keyword>
<accession>A0A5D3FBU6</accession>
<dbReference type="FunFam" id="3.40.50.970:FF:000003">
    <property type="entry name" value="Transketolase"/>
    <property type="match status" value="1"/>
</dbReference>
<evidence type="ECO:0000256" key="14">
    <source>
        <dbReference type="PIRSR" id="PIRSR605478-4"/>
    </source>
</evidence>
<dbReference type="Pfam" id="PF02779">
    <property type="entry name" value="Transket_pyr"/>
    <property type="match status" value="1"/>
</dbReference>
<dbReference type="InterPro" id="IPR055152">
    <property type="entry name" value="Transketolase-like_C_2"/>
</dbReference>
<dbReference type="Proteomes" id="UP000323505">
    <property type="component" value="Unassembled WGS sequence"/>
</dbReference>
<evidence type="ECO:0000256" key="3">
    <source>
        <dbReference type="ARBA" id="ARBA00013152"/>
    </source>
</evidence>
<gene>
    <name evidence="17" type="ORF">FXF68_32435</name>
</gene>
<dbReference type="Pfam" id="PF00456">
    <property type="entry name" value="Transketolase_N"/>
    <property type="match status" value="1"/>
</dbReference>
<comment type="similarity">
    <text evidence="1">Belongs to the transketolase family.</text>
</comment>
<evidence type="ECO:0000256" key="9">
    <source>
        <dbReference type="ARBA" id="ARBA00049473"/>
    </source>
</evidence>
<dbReference type="AlphaFoldDB" id="A0A5D3FBU6"/>
<dbReference type="PANTHER" id="PTHR43522:SF2">
    <property type="entry name" value="TRANSKETOLASE 1-RELATED"/>
    <property type="match status" value="1"/>
</dbReference>
<keyword evidence="18" id="KW-1185">Reference proteome</keyword>
<feature type="binding site" evidence="14">
    <location>
        <position position="225"/>
    </location>
    <ligand>
        <name>Mg(2+)</name>
        <dbReference type="ChEBI" id="CHEBI:18420"/>
    </ligand>
</feature>
<dbReference type="GO" id="GO:0000287">
    <property type="term" value="F:magnesium ion binding"/>
    <property type="evidence" value="ECO:0007669"/>
    <property type="project" value="UniProtKB-ARBA"/>
</dbReference>
<comment type="subunit">
    <text evidence="2">Homodimer.</text>
</comment>
<dbReference type="PROSITE" id="PS00801">
    <property type="entry name" value="TRANSKETOLASE_1"/>
    <property type="match status" value="1"/>
</dbReference>
<dbReference type="Gene3D" id="3.40.50.970">
    <property type="match status" value="2"/>
</dbReference>
<feature type="binding site" evidence="12">
    <location>
        <position position="573"/>
    </location>
    <ligand>
        <name>substrate</name>
    </ligand>
</feature>
<feature type="binding site" evidence="13">
    <location>
        <position position="103"/>
    </location>
    <ligand>
        <name>thiamine diphosphate</name>
        <dbReference type="ChEBI" id="CHEBI:58937"/>
    </ligand>
</feature>
<protein>
    <recommendedName>
        <fullName evidence="4 10">Transketolase</fullName>
        <ecNumber evidence="3 10">2.2.1.1</ecNumber>
    </recommendedName>
</protein>
<dbReference type="EMBL" id="VSRQ01000007">
    <property type="protein sequence ID" value="TYK45364.1"/>
    <property type="molecule type" value="Genomic_DNA"/>
</dbReference>
<evidence type="ECO:0000256" key="2">
    <source>
        <dbReference type="ARBA" id="ARBA00011738"/>
    </source>
</evidence>
<comment type="catalytic activity">
    <reaction evidence="9">
        <text>D-sedoheptulose 7-phosphate + D-glyceraldehyde 3-phosphate = aldehydo-D-ribose 5-phosphate + D-xylulose 5-phosphate</text>
        <dbReference type="Rhea" id="RHEA:10508"/>
        <dbReference type="ChEBI" id="CHEBI:57483"/>
        <dbReference type="ChEBI" id="CHEBI:57737"/>
        <dbReference type="ChEBI" id="CHEBI:58273"/>
        <dbReference type="ChEBI" id="CHEBI:59776"/>
        <dbReference type="EC" id="2.2.1.1"/>
    </reaction>
</comment>
<dbReference type="NCBIfam" id="TIGR00232">
    <property type="entry name" value="tktlase_bact"/>
    <property type="match status" value="1"/>
</dbReference>
<comment type="cofactor">
    <cofactor evidence="13">
        <name>thiamine diphosphate</name>
        <dbReference type="ChEBI" id="CHEBI:58937"/>
    </cofactor>
    <text evidence="13">Binds 1 thiamine pyrophosphate per subunit. During the reaction, the substrate forms a covalent intermediate with the cofactor.</text>
</comment>
<feature type="active site" description="Proton donor" evidence="11">
    <location>
        <position position="464"/>
    </location>
</feature>
<dbReference type="InterPro" id="IPR005478">
    <property type="entry name" value="Transketolase_bac-like"/>
</dbReference>
<evidence type="ECO:0000256" key="15">
    <source>
        <dbReference type="PIRSR" id="PIRSR605478-5"/>
    </source>
</evidence>
<sequence length="735" mass="78947">MRARAGTGAAQHHSVDLHIGSRGAWRSVSRNNSTFEWSDQDRRAVDVVRALAMDAVEEAGSGHPGTAMSLAPAAYLLFQRFLRHDPTDPHWPGRDRFVLSCGHSSLTLYIQLYLSGYPMTLDDLKSLRKWGSLTPGHPEHGHTAGVETTTGPLGQGIANAVGMAMAARRERGLFDPDAPEGESPFDHTIWAFASDGDIEEGISHEASSLAGHQRLGNLVLLYDDNHISIEDDTAIALSEDVRARYAAYGWDVHHVDWTENGDYEENVAALAAAFAAAKAETSRPSFIALRTIIGWPAPNKKNTGKIHGSALGADEVAATKRILGMDPAETFVVPDDVLAHAREVSDRGRAEHATWNEAFEAWRAANPVRAAEYDRISTRTLPPGWDTALPQFEAGKALATRAASGEVLAALAPVLPELWGGSADLAESNNTTMKGQPSFIPEEFQTKEFPGDRYGRTLHFGVREHAMGAICNGIALHGGTRPYGGTFLIFSDYMRPAVRLAALMKLPVTFVWTHDSIGLGEDGPTHQPVEHLWALRAIPGLDVVRPADANETAVAWRTVLGHTDRPAGLALTRQKLPTLDRSGGLASAEGVAKGGYVLADADGGRPDVIIIATGSEVELALEARDTLQAEGTPTRVVSMPCVEWFEAQTDAYRQEVLPPGVKARVSVEAGIALGWRAYVGDAGESVSLEHFGASADYKTLFLQFGITSERVVAAAKASLIRASVKDAGRGETTGN</sequence>
<evidence type="ECO:0000259" key="16">
    <source>
        <dbReference type="SMART" id="SM00861"/>
    </source>
</evidence>
<evidence type="ECO:0000256" key="10">
    <source>
        <dbReference type="NCBIfam" id="TIGR00232"/>
    </source>
</evidence>
<dbReference type="InterPro" id="IPR033247">
    <property type="entry name" value="Transketolase_fam"/>
</dbReference>
<feature type="site" description="Important for catalytic activity" evidence="15">
    <location>
        <position position="307"/>
    </location>
</feature>
<dbReference type="CDD" id="cd02012">
    <property type="entry name" value="TPP_TK"/>
    <property type="match status" value="1"/>
</dbReference>
<dbReference type="PANTHER" id="PTHR43522">
    <property type="entry name" value="TRANSKETOLASE"/>
    <property type="match status" value="1"/>
</dbReference>
<feature type="binding site" evidence="13">
    <location>
        <position position="490"/>
    </location>
    <ligand>
        <name>thiamine diphosphate</name>
        <dbReference type="ChEBI" id="CHEBI:58937"/>
    </ligand>
</feature>
<feature type="binding site" evidence="12">
    <location>
        <position position="307"/>
    </location>
    <ligand>
        <name>substrate</name>
    </ligand>
</feature>
<dbReference type="SUPFAM" id="SSF52922">
    <property type="entry name" value="TK C-terminal domain-like"/>
    <property type="match status" value="1"/>
</dbReference>
<dbReference type="Pfam" id="PF22613">
    <property type="entry name" value="Transketolase_C_1"/>
    <property type="match status" value="1"/>
</dbReference>
<dbReference type="InterPro" id="IPR005474">
    <property type="entry name" value="Transketolase_N"/>
</dbReference>
<dbReference type="InterPro" id="IPR009014">
    <property type="entry name" value="Transketo_C/PFOR_II"/>
</dbReference>
<dbReference type="InterPro" id="IPR005475">
    <property type="entry name" value="Transketolase-like_Pyr-bd"/>
</dbReference>
<dbReference type="FunFam" id="3.40.50.970:FF:000004">
    <property type="entry name" value="Transketolase"/>
    <property type="match status" value="1"/>
</dbReference>
<name>A0A5D3FBU6_9ACTN</name>
<dbReference type="CDD" id="cd07033">
    <property type="entry name" value="TPP_PYR_DXS_TK_like"/>
    <property type="match status" value="1"/>
</dbReference>
<feature type="binding site" evidence="12">
    <location>
        <position position="63"/>
    </location>
    <ligand>
        <name>substrate</name>
    </ligand>
</feature>
<feature type="binding site" evidence="12">
    <location>
        <position position="401"/>
    </location>
    <ligand>
        <name>substrate</name>
    </ligand>
</feature>
<evidence type="ECO:0000256" key="7">
    <source>
        <dbReference type="ARBA" id="ARBA00022842"/>
    </source>
</evidence>
<dbReference type="SMART" id="SM00861">
    <property type="entry name" value="Transket_pyr"/>
    <property type="match status" value="1"/>
</dbReference>
<evidence type="ECO:0000256" key="8">
    <source>
        <dbReference type="ARBA" id="ARBA00023052"/>
    </source>
</evidence>
<keyword evidence="7 14" id="KW-0460">Magnesium</keyword>
<dbReference type="GO" id="GO:0006098">
    <property type="term" value="P:pentose-phosphate shunt"/>
    <property type="evidence" value="ECO:0007669"/>
    <property type="project" value="TreeGrafter"/>
</dbReference>
<evidence type="ECO:0000256" key="13">
    <source>
        <dbReference type="PIRSR" id="PIRSR605478-3"/>
    </source>
</evidence>
<feature type="binding site" evidence="13">
    <location>
        <position position="225"/>
    </location>
    <ligand>
        <name>thiamine diphosphate</name>
        <dbReference type="ChEBI" id="CHEBI:58937"/>
    </ligand>
</feature>
<feature type="binding site" evidence="12">
    <location>
        <position position="514"/>
    </location>
    <ligand>
        <name>substrate</name>
    </ligand>
</feature>
<reference evidence="17 18" key="1">
    <citation type="submission" date="2019-08" db="EMBL/GenBank/DDBJ databases">
        <title>Actinomadura sp. nov. CYP1-5 isolated from mountain soil.</title>
        <authorList>
            <person name="Songsumanus A."/>
            <person name="Kuncharoen N."/>
            <person name="Kudo T."/>
            <person name="Yuki M."/>
            <person name="Igarashi Y."/>
            <person name="Tanasupawat S."/>
        </authorList>
    </citation>
    <scope>NUCLEOTIDE SEQUENCE [LARGE SCALE GENOMIC DNA]</scope>
    <source>
        <strain evidence="17 18">CYP1-5</strain>
    </source>
</reference>
<feature type="binding site" evidence="12">
    <location>
        <position position="428"/>
    </location>
    <ligand>
        <name>substrate</name>
    </ligand>
</feature>
<dbReference type="GO" id="GO:0005829">
    <property type="term" value="C:cytosol"/>
    <property type="evidence" value="ECO:0007669"/>
    <property type="project" value="TreeGrafter"/>
</dbReference>
<dbReference type="GO" id="GO:0004802">
    <property type="term" value="F:transketolase activity"/>
    <property type="evidence" value="ECO:0007669"/>
    <property type="project" value="UniProtKB-UniRule"/>
</dbReference>
<feature type="binding site" evidence="14">
    <location>
        <position position="227"/>
    </location>
    <ligand>
        <name>Mg(2+)</name>
        <dbReference type="ChEBI" id="CHEBI:18420"/>
    </ligand>
</feature>
<organism evidence="17 18">
    <name type="scientific">Actinomadura decatromicini</name>
    <dbReference type="NCBI Taxonomy" id="2604572"/>
    <lineage>
        <taxon>Bacteria</taxon>
        <taxon>Bacillati</taxon>
        <taxon>Actinomycetota</taxon>
        <taxon>Actinomycetes</taxon>
        <taxon>Streptosporangiales</taxon>
        <taxon>Thermomonosporaceae</taxon>
        <taxon>Actinomadura</taxon>
    </lineage>
</organism>
<keyword evidence="5 17" id="KW-0808">Transferase</keyword>
<comment type="caution">
    <text evidence="17">The sequence shown here is derived from an EMBL/GenBank/DDBJ whole genome shotgun (WGS) entry which is preliminary data.</text>
</comment>
<feature type="site" description="Important for catalytic activity" evidence="15">
    <location>
        <position position="63"/>
    </location>
</feature>
<dbReference type="SUPFAM" id="SSF52518">
    <property type="entry name" value="Thiamin diphosphate-binding fold (THDP-binding)"/>
    <property type="match status" value="2"/>
</dbReference>
<dbReference type="FunFam" id="3.40.50.920:FF:000003">
    <property type="entry name" value="Transketolase"/>
    <property type="match status" value="1"/>
</dbReference>
<evidence type="ECO:0000256" key="12">
    <source>
        <dbReference type="PIRSR" id="PIRSR605478-2"/>
    </source>
</evidence>
<feature type="binding site" evidence="14">
    <location>
        <position position="195"/>
    </location>
    <ligand>
        <name>Mg(2+)</name>
        <dbReference type="ChEBI" id="CHEBI:18420"/>
    </ligand>
</feature>
<evidence type="ECO:0000256" key="6">
    <source>
        <dbReference type="ARBA" id="ARBA00022723"/>
    </source>
</evidence>
<dbReference type="InterPro" id="IPR029061">
    <property type="entry name" value="THDP-binding"/>
</dbReference>
<proteinExistence type="inferred from homology"/>
<evidence type="ECO:0000256" key="4">
    <source>
        <dbReference type="ARBA" id="ARBA00016662"/>
    </source>
</evidence>
<evidence type="ECO:0000313" key="18">
    <source>
        <dbReference type="Proteomes" id="UP000323505"/>
    </source>
</evidence>
<feature type="binding site" evidence="13">
    <location>
        <begin position="151"/>
        <end position="153"/>
    </location>
    <ligand>
        <name>thiamine diphosphate</name>
        <dbReference type="ChEBI" id="CHEBI:58937"/>
    </ligand>
</feature>
<feature type="binding site" evidence="13">
    <location>
        <position position="307"/>
    </location>
    <ligand>
        <name>thiamine diphosphate</name>
        <dbReference type="ChEBI" id="CHEBI:58937"/>
    </ligand>
</feature>
<evidence type="ECO:0000313" key="17">
    <source>
        <dbReference type="EMBL" id="TYK45364.1"/>
    </source>
</evidence>
<comment type="cofactor">
    <cofactor evidence="14">
        <name>Mg(2+)</name>
        <dbReference type="ChEBI" id="CHEBI:18420"/>
    </cofactor>
    <text evidence="14">Binds 1 Mg(2+) ion per subunit. Can also utilize other divalent metal cations, such as Ca(2+), Mn(2+) and Co(2+).</text>
</comment>
<dbReference type="Gene3D" id="3.40.50.920">
    <property type="match status" value="1"/>
</dbReference>
<evidence type="ECO:0000256" key="1">
    <source>
        <dbReference type="ARBA" id="ARBA00007131"/>
    </source>
</evidence>
<feature type="binding site" evidence="13">
    <location>
        <position position="196"/>
    </location>
    <ligand>
        <name>thiamine diphosphate</name>
        <dbReference type="ChEBI" id="CHEBI:58937"/>
    </ligand>
</feature>
<dbReference type="InterPro" id="IPR049557">
    <property type="entry name" value="Transketolase_CS"/>
</dbReference>